<dbReference type="GeneID" id="36958149"/>
<keyword evidence="1" id="KW-0150">Chloroplast</keyword>
<name>A0A2U9NMQ8_9STRA</name>
<sequence length="101" mass="11939">MFMNYSTFIVKILKQPKTILFKQNYLVTEVLVQFPQIRLKTAKNQFKIFVWGDLSLANYDINDYIIIEGYIGMSNEKPQNKIEVSVLKIYPFVLNEKKNVQ</sequence>
<keyword evidence="1" id="KW-0934">Plastid</keyword>
<accession>A0A2U9NMQ8</accession>
<gene>
    <name evidence="1" type="primary">ycf41</name>
</gene>
<evidence type="ECO:0008006" key="2">
    <source>
        <dbReference type="Google" id="ProtNLM"/>
    </source>
</evidence>
<evidence type="ECO:0000313" key="1">
    <source>
        <dbReference type="EMBL" id="AWT38379.1"/>
    </source>
</evidence>
<reference evidence="1" key="1">
    <citation type="journal article" date="2018" name="Adv. Bot. Res.">
        <title>Evolution of the Plastid Genomes in Diatoms.</title>
        <authorList>
            <person name="Yu M."/>
            <person name="Ashworth M.P."/>
            <person name="Hajrah N.H."/>
            <person name="Khiyami M.A."/>
            <person name="Sabir M.J."/>
            <person name="Alhebshi A.M."/>
            <person name="Al-Malki A.L."/>
            <person name="Sabir J.S.M."/>
            <person name="Theriot E.C."/>
            <person name="Jansen R.K."/>
        </authorList>
    </citation>
    <scope>NUCLEOTIDE SEQUENCE</scope>
</reference>
<dbReference type="EMBL" id="MG755793">
    <property type="protein sequence ID" value="AWT38379.1"/>
    <property type="molecule type" value="Genomic_DNA"/>
</dbReference>
<proteinExistence type="predicted"/>
<organism evidence="1">
    <name type="scientific">Sundstroemia setigera</name>
    <dbReference type="NCBI Taxonomy" id="3005"/>
    <lineage>
        <taxon>Eukaryota</taxon>
        <taxon>Sar</taxon>
        <taxon>Stramenopiles</taxon>
        <taxon>Ochrophyta</taxon>
        <taxon>Bacillariophyta</taxon>
        <taxon>Coscinodiscophyceae</taxon>
        <taxon>Rhizosoleniophycidae</taxon>
        <taxon>Rhizosoleniales</taxon>
        <taxon>Rhizosoleniaceae</taxon>
        <taxon>Sundstroemia</taxon>
    </lineage>
</organism>
<geneLocation type="chloroplast" evidence="1"/>
<dbReference type="AlphaFoldDB" id="A0A2U9NMQ8"/>
<dbReference type="RefSeq" id="YP_009495939.1">
    <property type="nucleotide sequence ID" value="NC_037996.1"/>
</dbReference>
<protein>
    <recommendedName>
        <fullName evidence="2">Single-stranded DNA binding protein</fullName>
    </recommendedName>
</protein>